<dbReference type="GO" id="GO:0006304">
    <property type="term" value="P:DNA modification"/>
    <property type="evidence" value="ECO:0007669"/>
    <property type="project" value="InterPro"/>
</dbReference>
<comment type="similarity">
    <text evidence="1">Belongs to the N(4)/N(6)-methyltransferase family.</text>
</comment>
<dbReference type="GO" id="GO:0032259">
    <property type="term" value="P:methylation"/>
    <property type="evidence" value="ECO:0007669"/>
    <property type="project" value="UniProtKB-KW"/>
</dbReference>
<dbReference type="Gene3D" id="3.40.50.150">
    <property type="entry name" value="Vaccinia Virus protein VP39"/>
    <property type="match status" value="1"/>
</dbReference>
<dbReference type="PRINTS" id="PR00507">
    <property type="entry name" value="N12N6MTFRASE"/>
</dbReference>
<keyword evidence="5" id="KW-0949">S-adenosyl-L-methionine</keyword>
<dbReference type="EMBL" id="QKZK01000049">
    <property type="protein sequence ID" value="PZX10612.1"/>
    <property type="molecule type" value="Genomic_DNA"/>
</dbReference>
<dbReference type="PROSITE" id="PS00092">
    <property type="entry name" value="N6_MTASE"/>
    <property type="match status" value="1"/>
</dbReference>
<name>A0A2W7NH65_9BACT</name>
<dbReference type="Proteomes" id="UP000249239">
    <property type="component" value="Unassembled WGS sequence"/>
</dbReference>
<dbReference type="InterPro" id="IPR050953">
    <property type="entry name" value="N4_N6_ade-DNA_methylase"/>
</dbReference>
<keyword evidence="4" id="KW-0808">Transferase</keyword>
<evidence type="ECO:0000256" key="2">
    <source>
        <dbReference type="ARBA" id="ARBA00011900"/>
    </source>
</evidence>
<dbReference type="EC" id="2.1.1.72" evidence="2"/>
<evidence type="ECO:0000256" key="1">
    <source>
        <dbReference type="ARBA" id="ARBA00006594"/>
    </source>
</evidence>
<dbReference type="SUPFAM" id="SSF53335">
    <property type="entry name" value="S-adenosyl-L-methionine-dependent methyltransferases"/>
    <property type="match status" value="1"/>
</dbReference>
<dbReference type="OrthoDB" id="32195at2"/>
<dbReference type="PANTHER" id="PTHR33841:SF5">
    <property type="entry name" value="DNA METHYLASE (MODIFICATION METHYLASE) (METHYLTRANSFERASE)-RELATED"/>
    <property type="match status" value="1"/>
</dbReference>
<evidence type="ECO:0000256" key="6">
    <source>
        <dbReference type="ARBA" id="ARBA00047942"/>
    </source>
</evidence>
<evidence type="ECO:0000313" key="9">
    <source>
        <dbReference type="Proteomes" id="UP000249239"/>
    </source>
</evidence>
<sequence>MEYKQQISNSFSEGLSKLGFQEDESLYFINQNQFPDEPQILFLIETTKNFGANAVYVRKQLNGSYKPQVYLFDFTERNFVDESENEIANIQKIIWSSGEAPLACIFYKTEIKILDCTKHITKDYKPEYLVRSLNLTDKAHKLYNEQFAIKVKTGLFWEEEDLKSRFRFQNSAYDKLIENIRFVINRLTVELESIPKEITNKIIIQSILIKYLEERIDENGNKLLSEKYFQKYNNASTFSDVLKLGKFGELLTDLNKDFNGNVFKWDDSELKQLNSLDLKIVSDLLATDKTDLGSSQLEIGFPDWRYFEFKFIPVELISRLYEEFLGENKQQNGLFYTPSHLAKLLVDESIPLNQYQHYNLNNFSVLDPACGSGIFLVIVFKRLVQIWRLQNKLKHPDIEDLKPLLKNIYGVDKEEQAIRLACFSLSLALCNELNPVKIINELKFDDLSEENLIHSDFFNCPSIKWKKFDLIIGNPPFVRGAISGYTNIWETVNHKVKIPQGQIALKFLTETLSNLKDKGLVCLIIKSSGLIYNSTSREFKKALFSSYNIIQILDFTALARNKSLWDNGADVASAAIFIKNELPDVKKNILHLTFRRTKATKERIVFEIDEYDLHFITRQTAIENEFIWKNNLLGGGRIKNLVQKAQNYLTLQEILDKNECLSGEGYIVGSNGKLDYKYVYNLPSLPTEAINDRNIDYEQLFLIDKNTKFVKIPEEIFFTAPNIILWENIGEDRIPVFFNQKSFSFKDKLISIVTKNSDKTILKDIVDSFQEHSNFYRFYIFATSSQLLINLNTAILKKDYMQLRFLSKNESNDFFTHSDKQIISDVNVYFQDFLRHGEKSIALKPIPAHKFKDVIGRYGNEFSNSLNMIYEDNSKKFKLTNVIELRNSFIAAIFKYDSENVETYYGKDLSEIDIEELSNTKISFQLSVKRVIKLYPRKDTIIFIKPNQIRYWIPLTAYRDADKCFSDFSNQINI</sequence>
<comment type="caution">
    <text evidence="8">The sequence shown here is derived from an EMBL/GenBank/DDBJ whole genome shotgun (WGS) entry which is preliminary data.</text>
</comment>
<accession>A0A2W7NH65</accession>
<dbReference type="RefSeq" id="WP_111447113.1">
    <property type="nucleotide sequence ID" value="NZ_QKZK01000049.1"/>
</dbReference>
<organism evidence="8 9">
    <name type="scientific">Breznakibacter xylanolyticus</name>
    <dbReference type="NCBI Taxonomy" id="990"/>
    <lineage>
        <taxon>Bacteria</taxon>
        <taxon>Pseudomonadati</taxon>
        <taxon>Bacteroidota</taxon>
        <taxon>Bacteroidia</taxon>
        <taxon>Marinilabiliales</taxon>
        <taxon>Marinilabiliaceae</taxon>
        <taxon>Breznakibacter</taxon>
    </lineage>
</organism>
<protein>
    <recommendedName>
        <fullName evidence="2">site-specific DNA-methyltransferase (adenine-specific)</fullName>
        <ecNumber evidence="2">2.1.1.72</ecNumber>
    </recommendedName>
</protein>
<evidence type="ECO:0000256" key="5">
    <source>
        <dbReference type="ARBA" id="ARBA00022691"/>
    </source>
</evidence>
<evidence type="ECO:0000313" key="8">
    <source>
        <dbReference type="EMBL" id="PZX10612.1"/>
    </source>
</evidence>
<gene>
    <name evidence="8" type="ORF">LX69_03336</name>
</gene>
<proteinExistence type="inferred from homology"/>
<evidence type="ECO:0000256" key="4">
    <source>
        <dbReference type="ARBA" id="ARBA00022679"/>
    </source>
</evidence>
<reference evidence="8 9" key="1">
    <citation type="submission" date="2018-06" db="EMBL/GenBank/DDBJ databases">
        <title>Genomic Encyclopedia of Archaeal and Bacterial Type Strains, Phase II (KMG-II): from individual species to whole genera.</title>
        <authorList>
            <person name="Goeker M."/>
        </authorList>
    </citation>
    <scope>NUCLEOTIDE SEQUENCE [LARGE SCALE GENOMIC DNA]</scope>
    <source>
        <strain evidence="8 9">DSM 6779</strain>
    </source>
</reference>
<evidence type="ECO:0000256" key="3">
    <source>
        <dbReference type="ARBA" id="ARBA00022603"/>
    </source>
</evidence>
<dbReference type="AlphaFoldDB" id="A0A2W7NH65"/>
<keyword evidence="9" id="KW-1185">Reference proteome</keyword>
<dbReference type="PANTHER" id="PTHR33841">
    <property type="entry name" value="DNA METHYLTRANSFERASE YEEA-RELATED"/>
    <property type="match status" value="1"/>
</dbReference>
<comment type="catalytic activity">
    <reaction evidence="6">
        <text>a 2'-deoxyadenosine in DNA + S-adenosyl-L-methionine = an N(6)-methyl-2'-deoxyadenosine in DNA + S-adenosyl-L-homocysteine + H(+)</text>
        <dbReference type="Rhea" id="RHEA:15197"/>
        <dbReference type="Rhea" id="RHEA-COMP:12418"/>
        <dbReference type="Rhea" id="RHEA-COMP:12419"/>
        <dbReference type="ChEBI" id="CHEBI:15378"/>
        <dbReference type="ChEBI" id="CHEBI:57856"/>
        <dbReference type="ChEBI" id="CHEBI:59789"/>
        <dbReference type="ChEBI" id="CHEBI:90615"/>
        <dbReference type="ChEBI" id="CHEBI:90616"/>
        <dbReference type="EC" id="2.1.1.72"/>
    </reaction>
</comment>
<feature type="domain" description="Type II methyltransferase M.TaqI-like" evidence="7">
    <location>
        <begin position="406"/>
        <end position="556"/>
    </location>
</feature>
<dbReference type="InterPro" id="IPR011639">
    <property type="entry name" value="MethylTrfase_TaqI-like_dom"/>
</dbReference>
<dbReference type="GO" id="GO:0003676">
    <property type="term" value="F:nucleic acid binding"/>
    <property type="evidence" value="ECO:0007669"/>
    <property type="project" value="InterPro"/>
</dbReference>
<dbReference type="Pfam" id="PF07669">
    <property type="entry name" value="Eco57I"/>
    <property type="match status" value="1"/>
</dbReference>
<dbReference type="GO" id="GO:0009007">
    <property type="term" value="F:site-specific DNA-methyltransferase (adenine-specific) activity"/>
    <property type="evidence" value="ECO:0007669"/>
    <property type="project" value="UniProtKB-EC"/>
</dbReference>
<keyword evidence="3 8" id="KW-0489">Methyltransferase</keyword>
<evidence type="ECO:0000259" key="7">
    <source>
        <dbReference type="Pfam" id="PF07669"/>
    </source>
</evidence>
<dbReference type="InterPro" id="IPR002052">
    <property type="entry name" value="DNA_methylase_N6_adenine_CS"/>
</dbReference>
<dbReference type="InterPro" id="IPR029063">
    <property type="entry name" value="SAM-dependent_MTases_sf"/>
</dbReference>